<accession>A0ACC8ENN7</accession>
<sequence>MAFNTTATIASFGGKLLKLTHKATSTNCEMALNLYLPPQATKQGSRVPVLFYLSGLTCTGDNCAEKGFFQHGASQKGIAVVYPDTSPRGLKIEGEDDAYDFGSGAGFYVNATKEPWAKGYNMYTYITEELPEALFSSFDQLDSSRVSITGHSMGGHGALTLFLKNPGKYKSVSAFAPISNPINCPWGQKAFKGYFGENQQEKWKEHDTTELVKQWKGPLDLLIDVGTGDNFYKQGQLLPENFIKAAKEAGNDKNINLRMQPDYDHSYYFISTFADDHIAHAAKAYTVELPLLRYSPPIPFSLCTASLPNDPVAIKRPPLQYHHHATCLAVHPHENSSETLHLTLNSELSFCDSSNNSLLTFTPLEQVENAIEIAWNPTADQNLRSQALEFLNQLRADPTAWQVCLVLFTREPRPLEVVRHFSLEVVNNAVQEHRLDSQSLGYIKENLMSYVRQIYTPGSRQDAVDTAHIQNKLTQTMTYLFTSLYFSGWQTFFDEFRALAGDESAIGTVNVAGTILYLRMLGQVNDEIADVLVSRSSDEQKRNTELKDLVRARDARKISLSWQEILAKWRQTNLMIVEMCLKTVSRWVSWIDISLVVNEAMLNNFLQMAGQQGISSPESPEGKVRDAAIDAFTEIVGKKMKPADKIELILFLNLGNVVGQLIGSPALSDLRSTPDYDTDLAETVAKLVNNTVFDIVKVLDNDSIDGPTRLHAEELAQIFVPYLLRFFADEYDEICSTVIPSLTDLLTFFRKLKKAKGVLPPQYSGMLSPVLDAIISKMKYDETASWGEEDEQTDEAEFQELRKRLHILQQTVAATDEPLYIETLSRVVANTFRKLSSNDPSLNWRDLDLAMHEMFLFGELAVKNQGLYQKKEPSSVASDRLIEMMSSMVESNIASYPHPSIQLQYMEICVRYYQFFEQNSQLIPRALENFVRLTHHDHVRVRTRSWYLFLRFVRPLRTQVGSVSQTVIEAISDLLTIKAELPDDSGDDDMSSDEDDQSADAVFNAQLYLFEAIGCISSTATVFTENKILYTQSVMAPLFTDIQQTLGPAKNGDERAVLQIHHIIMALGTLARGFSDWVPVAPGAPPPSEVSEEFVKAAEAILVALESLNSSMDIRTAARFAFSRMIAVLSSRLLQQLPRWIDGLLSLSSTKDEMAMFLRVLDQVIYTFKAEIFGILNTLLTPLLQRVFATLAEPTAGTDDEIQLAELRREYLNFILIILNQDLGSVLVSNANQSTFNTIISTIEHFARDSSDYPNARLAISVLVRMTSVWGGPDQTASSVTNPTSPTTSTAPLPGFDSFAVSRFSPLAWNIPASQGFNSKDPQARQVLLEVAALQAEILKKVGSPYLERLREELRDMGAQEAQVEEYVRQLAGAVGGKGDAGKGWKGFFVGFVGRGGGG</sequence>
<name>A0ACC8ENN7_9PEZI</name>
<reference evidence="1 2" key="1">
    <citation type="journal article" date="2016" name="Nat. Commun.">
        <title>Ectomycorrhizal ecology is imprinted in the genome of the dominant symbiotic fungus Cenococcum geophilum.</title>
        <authorList>
            <consortium name="DOE Joint Genome Institute"/>
            <person name="Peter M."/>
            <person name="Kohler A."/>
            <person name="Ohm R.A."/>
            <person name="Kuo A."/>
            <person name="Krutzmann J."/>
            <person name="Morin E."/>
            <person name="Arend M."/>
            <person name="Barry K.W."/>
            <person name="Binder M."/>
            <person name="Choi C."/>
            <person name="Clum A."/>
            <person name="Copeland A."/>
            <person name="Grisel N."/>
            <person name="Haridas S."/>
            <person name="Kipfer T."/>
            <person name="LaButti K."/>
            <person name="Lindquist E."/>
            <person name="Lipzen A."/>
            <person name="Maire R."/>
            <person name="Meier B."/>
            <person name="Mihaltcheva S."/>
            <person name="Molinier V."/>
            <person name="Murat C."/>
            <person name="Poggeler S."/>
            <person name="Quandt C.A."/>
            <person name="Sperisen C."/>
            <person name="Tritt A."/>
            <person name="Tisserant E."/>
            <person name="Crous P.W."/>
            <person name="Henrissat B."/>
            <person name="Nehls U."/>
            <person name="Egli S."/>
            <person name="Spatafora J.W."/>
            <person name="Grigoriev I.V."/>
            <person name="Martin F.M."/>
        </authorList>
    </citation>
    <scope>NUCLEOTIDE SEQUENCE [LARGE SCALE GENOMIC DNA]</scope>
    <source>
        <strain evidence="1 2">1.58</strain>
    </source>
</reference>
<evidence type="ECO:0000313" key="1">
    <source>
        <dbReference type="EMBL" id="OCK87944.1"/>
    </source>
</evidence>
<keyword evidence="2" id="KW-1185">Reference proteome</keyword>
<evidence type="ECO:0000313" key="2">
    <source>
        <dbReference type="Proteomes" id="UP000250078"/>
    </source>
</evidence>
<gene>
    <name evidence="1" type="ORF">K441DRAFT_690839</name>
</gene>
<protein>
    <submittedName>
        <fullName evidence="1">Uncharacterized protein</fullName>
    </submittedName>
</protein>
<proteinExistence type="predicted"/>
<organism evidence="1 2">
    <name type="scientific">Cenococcum geophilum 1.58</name>
    <dbReference type="NCBI Taxonomy" id="794803"/>
    <lineage>
        <taxon>Eukaryota</taxon>
        <taxon>Fungi</taxon>
        <taxon>Dikarya</taxon>
        <taxon>Ascomycota</taxon>
        <taxon>Pezizomycotina</taxon>
        <taxon>Dothideomycetes</taxon>
        <taxon>Pleosporomycetidae</taxon>
        <taxon>Gloniales</taxon>
        <taxon>Gloniaceae</taxon>
        <taxon>Cenococcum</taxon>
    </lineage>
</organism>
<dbReference type="EMBL" id="KV748252">
    <property type="protein sequence ID" value="OCK87944.1"/>
    <property type="molecule type" value="Genomic_DNA"/>
</dbReference>
<dbReference type="Proteomes" id="UP000250078">
    <property type="component" value="Unassembled WGS sequence"/>
</dbReference>